<reference evidence="2" key="1">
    <citation type="submission" date="2016-10" db="EMBL/GenBank/DDBJ databases">
        <authorList>
            <person name="de Groot N.N."/>
        </authorList>
    </citation>
    <scope>NUCLEOTIDE SEQUENCE</scope>
</reference>
<name>A0A1W1BE82_9ZZZZ</name>
<keyword evidence="1" id="KW-0812">Transmembrane</keyword>
<dbReference type="AlphaFoldDB" id="A0A1W1BE82"/>
<organism evidence="2">
    <name type="scientific">hydrothermal vent metagenome</name>
    <dbReference type="NCBI Taxonomy" id="652676"/>
    <lineage>
        <taxon>unclassified sequences</taxon>
        <taxon>metagenomes</taxon>
        <taxon>ecological metagenomes</taxon>
    </lineage>
</organism>
<evidence type="ECO:0000256" key="1">
    <source>
        <dbReference type="SAM" id="Phobius"/>
    </source>
</evidence>
<feature type="transmembrane region" description="Helical" evidence="1">
    <location>
        <begin position="31"/>
        <end position="50"/>
    </location>
</feature>
<dbReference type="EMBL" id="FPHF01000012">
    <property type="protein sequence ID" value="SFV51803.1"/>
    <property type="molecule type" value="Genomic_DNA"/>
</dbReference>
<proteinExistence type="predicted"/>
<feature type="transmembrane region" description="Helical" evidence="1">
    <location>
        <begin position="6"/>
        <end position="24"/>
    </location>
</feature>
<sequence>MFDSDILLAFSFMGLLFIRQIVIIKRPNKINYAPLIVGIGSIATLVHFIIHPESTDILLITRESLLPLLVSLLLYTVMNVLHQTQLSQSARTQEEFVKVLVSEITQLKEFIYEIETKMTLAQQEERKAQEEIRSQFKEDVTALDTIQSNQTKFIGKFDEMKGWHEAVSKGFEYFTEVQLPELDNVLHKHIDILRVAEQDHYNKLNSLLQKGVTSRGSISDDIDTLKESLHSMKNISNEIATSIVQHTLSQLSGVTKSFESQIIGLKSHAESVRTSLSEGESTLGNIRTQSELIMKQMILSANKMTKLEEQNSGLYDIYMTLKEIIKDVEAVKSDYVKSQAQLGLISNDLAKSRDTEVLEMRNKIDELSESLSLKIEESLAKLHEHYHMANGEISQSVKILAKQAQLKSGYGDIENS</sequence>
<evidence type="ECO:0000313" key="2">
    <source>
        <dbReference type="EMBL" id="SFV51803.1"/>
    </source>
</evidence>
<keyword evidence="1" id="KW-1133">Transmembrane helix</keyword>
<accession>A0A1W1BE82</accession>
<gene>
    <name evidence="2" type="ORF">MNB_SM-4-1538</name>
</gene>
<protein>
    <submittedName>
        <fullName evidence="2">Interaptin</fullName>
    </submittedName>
</protein>
<keyword evidence="1" id="KW-0472">Membrane</keyword>